<dbReference type="Pfam" id="PF00583">
    <property type="entry name" value="Acetyltransf_1"/>
    <property type="match status" value="1"/>
</dbReference>
<dbReference type="GO" id="GO:0016747">
    <property type="term" value="F:acyltransferase activity, transferring groups other than amino-acyl groups"/>
    <property type="evidence" value="ECO:0007669"/>
    <property type="project" value="InterPro"/>
</dbReference>
<sequence>MIEIEQLAPPISEELKSKLFDLWERTFASSYQGFENMMDGGEICQNRDIIYFLRREGEILGTCHLTISCSQFSLGGIGEVVTVPRFRRQGIASAVCVRARDDFVNLGGEALFLGTESPEASRVYHRLGWRKLDGANVMMLSTGKCSPGEFFMNYTSQRGSAYVTLGSCAARVPMIPLILAPHDWLVLDFNVGLFSTRYKVQRSCMGLYPRYETLIKGGKGCFFEARTLKGCLVGLSTAKVDKYGVCWVDGFTFRRSQAIWSELIEAAFSWGRDQGVDRVRTLVAMEDKEKRFAFEKVGFFVTESESESPVQNWQIPSMQLAYSVFRK</sequence>
<evidence type="ECO:0000259" key="1">
    <source>
        <dbReference type="PROSITE" id="PS51186"/>
    </source>
</evidence>
<dbReference type="Proteomes" id="UP000247465">
    <property type="component" value="Chromosome"/>
</dbReference>
<dbReference type="AlphaFoldDB" id="A0A2Z4ACI5"/>
<dbReference type="SUPFAM" id="SSF55729">
    <property type="entry name" value="Acyl-CoA N-acyltransferases (Nat)"/>
    <property type="match status" value="2"/>
</dbReference>
<protein>
    <recommendedName>
        <fullName evidence="1">N-acetyltransferase domain-containing protein</fullName>
    </recommendedName>
</protein>
<dbReference type="EMBL" id="CP029803">
    <property type="protein sequence ID" value="AWT59833.1"/>
    <property type="molecule type" value="Genomic_DNA"/>
</dbReference>
<dbReference type="PROSITE" id="PS51186">
    <property type="entry name" value="GNAT"/>
    <property type="match status" value="1"/>
</dbReference>
<organism evidence="2 3">
    <name type="scientific">Candidatus Moanibacter tarae</name>
    <dbReference type="NCBI Taxonomy" id="2200854"/>
    <lineage>
        <taxon>Bacteria</taxon>
        <taxon>Pseudomonadati</taxon>
        <taxon>Verrucomicrobiota</taxon>
        <taxon>Opitutia</taxon>
        <taxon>Puniceicoccales</taxon>
        <taxon>Puniceicoccales incertae sedis</taxon>
        <taxon>Candidatus Moanibacter</taxon>
    </lineage>
</organism>
<gene>
    <name evidence="2" type="ORF">DF168_01028</name>
</gene>
<evidence type="ECO:0000313" key="3">
    <source>
        <dbReference type="Proteomes" id="UP000247465"/>
    </source>
</evidence>
<dbReference type="CDD" id="cd04301">
    <property type="entry name" value="NAT_SF"/>
    <property type="match status" value="1"/>
</dbReference>
<dbReference type="InterPro" id="IPR000182">
    <property type="entry name" value="GNAT_dom"/>
</dbReference>
<evidence type="ECO:0000313" key="2">
    <source>
        <dbReference type="EMBL" id="AWT59833.1"/>
    </source>
</evidence>
<reference evidence="2 3" key="1">
    <citation type="submission" date="2018-06" db="EMBL/GenBank/DDBJ databases">
        <title>Draft Genome Sequence of a Novel Marine Bacterium Related to the Verrucomicrobia.</title>
        <authorList>
            <person name="Vosseberg J."/>
            <person name="Martijn J."/>
            <person name="Ettema T.J.G."/>
        </authorList>
    </citation>
    <scope>NUCLEOTIDE SEQUENCE [LARGE SCALE GENOMIC DNA]</scope>
    <source>
        <strain evidence="2">TARA_B100001123</strain>
    </source>
</reference>
<dbReference type="InterPro" id="IPR016181">
    <property type="entry name" value="Acyl_CoA_acyltransferase"/>
</dbReference>
<accession>A0A2Z4ACI5</accession>
<dbReference type="Gene3D" id="3.40.630.30">
    <property type="match status" value="1"/>
</dbReference>
<feature type="domain" description="N-acetyltransferase" evidence="1">
    <location>
        <begin position="2"/>
        <end position="157"/>
    </location>
</feature>
<dbReference type="KEGG" id="mtar:DF168_01028"/>
<proteinExistence type="predicted"/>
<name>A0A2Z4ACI5_9BACT</name>